<dbReference type="EMBL" id="JBJIAA010000030">
    <property type="protein sequence ID" value="MFL0253266.1"/>
    <property type="molecule type" value="Genomic_DNA"/>
</dbReference>
<dbReference type="Pfam" id="PF02687">
    <property type="entry name" value="FtsX"/>
    <property type="match status" value="1"/>
</dbReference>
<evidence type="ECO:0000256" key="2">
    <source>
        <dbReference type="ARBA" id="ARBA00022475"/>
    </source>
</evidence>
<evidence type="ECO:0000313" key="9">
    <source>
        <dbReference type="Proteomes" id="UP001623592"/>
    </source>
</evidence>
<dbReference type="PANTHER" id="PTHR46795:SF3">
    <property type="entry name" value="ABC TRANSPORTER PERMEASE"/>
    <property type="match status" value="1"/>
</dbReference>
<feature type="transmembrane region" description="Helical" evidence="6">
    <location>
        <begin position="578"/>
        <end position="598"/>
    </location>
</feature>
<keyword evidence="5 6" id="KW-0472">Membrane</keyword>
<comment type="caution">
    <text evidence="8">The sequence shown here is derived from an EMBL/GenBank/DDBJ whole genome shotgun (WGS) entry which is preliminary data.</text>
</comment>
<keyword evidence="6" id="KW-0813">Transport</keyword>
<keyword evidence="2 6" id="KW-1003">Cell membrane</keyword>
<feature type="transmembrane region" description="Helical" evidence="6">
    <location>
        <begin position="547"/>
        <end position="566"/>
    </location>
</feature>
<dbReference type="InterPro" id="IPR052536">
    <property type="entry name" value="ABC-4_Integral_Memb_Prot"/>
</dbReference>
<dbReference type="InterPro" id="IPR027022">
    <property type="entry name" value="ABC_permease_BceB-typ"/>
</dbReference>
<name>A0ABW8TL38_9CLOT</name>
<reference evidence="8 9" key="1">
    <citation type="submission" date="2024-11" db="EMBL/GenBank/DDBJ databases">
        <authorList>
            <person name="Heng Y.C."/>
            <person name="Lim A.C.H."/>
            <person name="Lee J.K.Y."/>
            <person name="Kittelmann S."/>
        </authorList>
    </citation>
    <scope>NUCLEOTIDE SEQUENCE [LARGE SCALE GENOMIC DNA]</scope>
    <source>
        <strain evidence="8 9">WILCCON 0114</strain>
    </source>
</reference>
<feature type="transmembrane region" description="Helical" evidence="6">
    <location>
        <begin position="277"/>
        <end position="299"/>
    </location>
</feature>
<comment type="subcellular location">
    <subcellularLocation>
        <location evidence="1 6">Cell membrane</location>
        <topology evidence="1 6">Multi-pass membrane protein</topology>
    </subcellularLocation>
</comment>
<gene>
    <name evidence="8" type="ORF">ACJDT4_22930</name>
</gene>
<feature type="transmembrane region" description="Helical" evidence="6">
    <location>
        <begin position="488"/>
        <end position="511"/>
    </location>
</feature>
<keyword evidence="3 6" id="KW-0812">Transmembrane</keyword>
<keyword evidence="4 6" id="KW-1133">Transmembrane helix</keyword>
<keyword evidence="9" id="KW-1185">Reference proteome</keyword>
<sequence>MNFNYILIKTFKANLKKFLSYFLCCSFSITVFFMYTTLILNNDINQRISNFGKECAAIKTMIYSSLIALILFSIVFMSYSHSSFINCRKKEFELYSVLGMNKHDIKKLILFENLLIAVFSMLTGLISGSVFGRLFFMIVTKILNLNVLAFNLSYKNYLLTTCSFIVIFIVVIIVNGFISNKINDISKNAFIKSSGSSYAYLAVLGLSTVILSYVIMCFSKNNRLILSTVLCFLGTYLLITCLGNLILWISKKKNSFYHKNLLAITETSYNFNQNKKIIFVLSILSCIAIYFIGLAYSSYLETPKEVNIENPYDLVYVENSSTPIDLVNANDIANEKKLEFITLNLRSKSSKINLISQSQFNSFANKNIHVNSGQFVTLTSRNMPESSPWYNGNILLSDDFNNKYELSYSYEIWQIIINPNVLSMHMLIINDADYTNIIKNKSSNFIKTYHAINLKNWTMGMKYERNLNNSAKVASKYEAYEILKAQNLFFLFIMLFIGMLFFISCGCILSFKLFSEIDYTLDTYNKLRGIGITVLEMKKLISFQFKIIFFVPAVLGSTLGFSYILLQMKRSYFKQALVLDSLIIILIYLCFQFIYYCLTEKKYFQKIKLFRKVI</sequence>
<feature type="domain" description="ABC3 transporter permease C-terminal" evidence="7">
    <location>
        <begin position="66"/>
        <end position="174"/>
    </location>
</feature>
<proteinExistence type="inferred from homology"/>
<organism evidence="8 9">
    <name type="scientific">Clostridium neuense</name>
    <dbReference type="NCBI Taxonomy" id="1728934"/>
    <lineage>
        <taxon>Bacteria</taxon>
        <taxon>Bacillati</taxon>
        <taxon>Bacillota</taxon>
        <taxon>Clostridia</taxon>
        <taxon>Eubacteriales</taxon>
        <taxon>Clostridiaceae</taxon>
        <taxon>Clostridium</taxon>
    </lineage>
</organism>
<dbReference type="InterPro" id="IPR003838">
    <property type="entry name" value="ABC3_permease_C"/>
</dbReference>
<evidence type="ECO:0000259" key="7">
    <source>
        <dbReference type="Pfam" id="PF02687"/>
    </source>
</evidence>
<feature type="transmembrane region" description="Helical" evidence="6">
    <location>
        <begin position="156"/>
        <end position="178"/>
    </location>
</feature>
<evidence type="ECO:0000256" key="6">
    <source>
        <dbReference type="PIRNR" id="PIRNR018968"/>
    </source>
</evidence>
<dbReference type="PIRSF" id="PIRSF018968">
    <property type="entry name" value="ABC_permease_BceB"/>
    <property type="match status" value="1"/>
</dbReference>
<comment type="similarity">
    <text evidence="6">Belongs to the ABC-4 integral membrane protein family.</text>
</comment>
<evidence type="ECO:0000256" key="4">
    <source>
        <dbReference type="ARBA" id="ARBA00022989"/>
    </source>
</evidence>
<evidence type="ECO:0000256" key="5">
    <source>
        <dbReference type="ARBA" id="ARBA00023136"/>
    </source>
</evidence>
<accession>A0ABW8TL38</accession>
<feature type="transmembrane region" description="Helical" evidence="6">
    <location>
        <begin position="198"/>
        <end position="218"/>
    </location>
</feature>
<evidence type="ECO:0000256" key="3">
    <source>
        <dbReference type="ARBA" id="ARBA00022692"/>
    </source>
</evidence>
<feature type="transmembrane region" description="Helical" evidence="6">
    <location>
        <begin position="60"/>
        <end position="80"/>
    </location>
</feature>
<feature type="transmembrane region" description="Helical" evidence="6">
    <location>
        <begin position="21"/>
        <end position="40"/>
    </location>
</feature>
<dbReference type="Proteomes" id="UP001623592">
    <property type="component" value="Unassembled WGS sequence"/>
</dbReference>
<feature type="transmembrane region" description="Helical" evidence="6">
    <location>
        <begin position="224"/>
        <end position="249"/>
    </location>
</feature>
<evidence type="ECO:0000256" key="1">
    <source>
        <dbReference type="ARBA" id="ARBA00004651"/>
    </source>
</evidence>
<feature type="transmembrane region" description="Helical" evidence="6">
    <location>
        <begin position="110"/>
        <end position="136"/>
    </location>
</feature>
<protein>
    <submittedName>
        <fullName evidence="8">FtsX-like permease family protein</fullName>
    </submittedName>
</protein>
<dbReference type="PANTHER" id="PTHR46795">
    <property type="entry name" value="ABC TRANSPORTER PERMEASE-RELATED-RELATED"/>
    <property type="match status" value="1"/>
</dbReference>
<dbReference type="RefSeq" id="WP_406789936.1">
    <property type="nucleotide sequence ID" value="NZ_JBJIAA010000030.1"/>
</dbReference>
<evidence type="ECO:0000313" key="8">
    <source>
        <dbReference type="EMBL" id="MFL0253266.1"/>
    </source>
</evidence>